<feature type="compositionally biased region" description="Polar residues" evidence="1">
    <location>
        <begin position="105"/>
        <end position="117"/>
    </location>
</feature>
<feature type="compositionally biased region" description="Basic and acidic residues" evidence="1">
    <location>
        <begin position="56"/>
        <end position="72"/>
    </location>
</feature>
<sequence>MGQVEDFIARAKESQLRNNERIDAAVRQQQFKLSEQGKARREQTRQRSEALISKGRALEGQRQEAEKSEAQYRQRRPQVRPSNLPRVPAQQMGEIDEGSVRGEGLSSSSNVIQNQPQPGAGSSGDAGDQGGALASGTPGTVSNSVTENRLGRYVNIGPFGGRGPDRQQTSTQTRQDQDLMQAEVDSLAQSFSSADGVQSTGKLQQLQRTYSAQNPEFMQTVVLRAQAQYEAKESKWRQEKRPAEAQAEAYNWG</sequence>
<evidence type="ECO:0000256" key="1">
    <source>
        <dbReference type="SAM" id="MobiDB-lite"/>
    </source>
</evidence>
<feature type="compositionally biased region" description="Basic and acidic residues" evidence="1">
    <location>
        <begin position="35"/>
        <end position="48"/>
    </location>
</feature>
<evidence type="ECO:0000313" key="2">
    <source>
        <dbReference type="EMBL" id="GAG39218.1"/>
    </source>
</evidence>
<accession>X0XRE3</accession>
<feature type="region of interest" description="Disordered" evidence="1">
    <location>
        <begin position="28"/>
        <end position="179"/>
    </location>
</feature>
<dbReference type="AlphaFoldDB" id="X0XRE3"/>
<feature type="region of interest" description="Disordered" evidence="1">
    <location>
        <begin position="233"/>
        <end position="253"/>
    </location>
</feature>
<gene>
    <name evidence="2" type="ORF">S01H1_62087</name>
</gene>
<organism evidence="2">
    <name type="scientific">marine sediment metagenome</name>
    <dbReference type="NCBI Taxonomy" id="412755"/>
    <lineage>
        <taxon>unclassified sequences</taxon>
        <taxon>metagenomes</taxon>
        <taxon>ecological metagenomes</taxon>
    </lineage>
</organism>
<proteinExistence type="predicted"/>
<feature type="compositionally biased region" description="Basic and acidic residues" evidence="1">
    <location>
        <begin position="233"/>
        <end position="243"/>
    </location>
</feature>
<protein>
    <submittedName>
        <fullName evidence="2">Uncharacterized protein</fullName>
    </submittedName>
</protein>
<comment type="caution">
    <text evidence="2">The sequence shown here is derived from an EMBL/GenBank/DDBJ whole genome shotgun (WGS) entry which is preliminary data.</text>
</comment>
<reference evidence="2" key="1">
    <citation type="journal article" date="2014" name="Front. Microbiol.">
        <title>High frequency of phylogenetically diverse reductive dehalogenase-homologous genes in deep subseafloor sedimentary metagenomes.</title>
        <authorList>
            <person name="Kawai M."/>
            <person name="Futagami T."/>
            <person name="Toyoda A."/>
            <person name="Takaki Y."/>
            <person name="Nishi S."/>
            <person name="Hori S."/>
            <person name="Arai W."/>
            <person name="Tsubouchi T."/>
            <person name="Morono Y."/>
            <person name="Uchiyama I."/>
            <person name="Ito T."/>
            <person name="Fujiyama A."/>
            <person name="Inagaki F."/>
            <person name="Takami H."/>
        </authorList>
    </citation>
    <scope>NUCLEOTIDE SEQUENCE</scope>
    <source>
        <strain evidence="2">Expedition CK06-06</strain>
    </source>
</reference>
<name>X0XRE3_9ZZZZ</name>
<feature type="non-terminal residue" evidence="2">
    <location>
        <position position="253"/>
    </location>
</feature>
<feature type="compositionally biased region" description="Gly residues" evidence="1">
    <location>
        <begin position="121"/>
        <end position="130"/>
    </location>
</feature>
<dbReference type="EMBL" id="BARS01040759">
    <property type="protein sequence ID" value="GAG39218.1"/>
    <property type="molecule type" value="Genomic_DNA"/>
</dbReference>
<feature type="compositionally biased region" description="Polar residues" evidence="1">
    <location>
        <begin position="137"/>
        <end position="147"/>
    </location>
</feature>